<proteinExistence type="predicted"/>
<dbReference type="RefSeq" id="WP_289827837.1">
    <property type="nucleotide sequence ID" value="NZ_JAUEDK010000001.1"/>
</dbReference>
<evidence type="ECO:0008006" key="4">
    <source>
        <dbReference type="Google" id="ProtNLM"/>
    </source>
</evidence>
<dbReference type="EMBL" id="JAUEDK010000001">
    <property type="protein sequence ID" value="MDN0073318.1"/>
    <property type="molecule type" value="Genomic_DNA"/>
</dbReference>
<evidence type="ECO:0000313" key="3">
    <source>
        <dbReference type="Proteomes" id="UP001168540"/>
    </source>
</evidence>
<evidence type="ECO:0000256" key="1">
    <source>
        <dbReference type="SAM" id="SignalP"/>
    </source>
</evidence>
<gene>
    <name evidence="2" type="ORF">QU481_00190</name>
</gene>
<accession>A0ABT7XHR1</accession>
<feature type="signal peptide" evidence="1">
    <location>
        <begin position="1"/>
        <end position="22"/>
    </location>
</feature>
<name>A0ABT7XHR1_9NEIS</name>
<evidence type="ECO:0000313" key="2">
    <source>
        <dbReference type="EMBL" id="MDN0073318.1"/>
    </source>
</evidence>
<reference evidence="2" key="1">
    <citation type="submission" date="2023-06" db="EMBL/GenBank/DDBJ databases">
        <authorList>
            <person name="Zhang S."/>
        </authorList>
    </citation>
    <scope>NUCLEOTIDE SEQUENCE</scope>
    <source>
        <strain evidence="2">SG2303</strain>
    </source>
</reference>
<feature type="chain" id="PRO_5046902786" description="Secreted protein" evidence="1">
    <location>
        <begin position="23"/>
        <end position="111"/>
    </location>
</feature>
<keyword evidence="3" id="KW-1185">Reference proteome</keyword>
<comment type="caution">
    <text evidence="2">The sequence shown here is derived from an EMBL/GenBank/DDBJ whole genome shotgun (WGS) entry which is preliminary data.</text>
</comment>
<protein>
    <recommendedName>
        <fullName evidence="4">Secreted protein</fullName>
    </recommendedName>
</protein>
<sequence length="111" mass="11606">MAKRVLWLAGMLLCATSAIAGAGEQLTGQGREITLKGLSLLCINKAQDSPVGALLAGPNPERMCTCTAEKVTASLSKEDVIAIIGGEVKVKDDPRLKGMLEQAALSCLKPR</sequence>
<keyword evidence="1" id="KW-0732">Signal</keyword>
<organism evidence="2 3">
    <name type="scientific">Crenobacter oryzisoli</name>
    <dbReference type="NCBI Taxonomy" id="3056844"/>
    <lineage>
        <taxon>Bacteria</taxon>
        <taxon>Pseudomonadati</taxon>
        <taxon>Pseudomonadota</taxon>
        <taxon>Betaproteobacteria</taxon>
        <taxon>Neisseriales</taxon>
        <taxon>Neisseriaceae</taxon>
        <taxon>Crenobacter</taxon>
    </lineage>
</organism>
<dbReference type="Proteomes" id="UP001168540">
    <property type="component" value="Unassembled WGS sequence"/>
</dbReference>